<dbReference type="InterPro" id="IPR004299">
    <property type="entry name" value="MBOAT_fam"/>
</dbReference>
<evidence type="ECO:0000256" key="1">
    <source>
        <dbReference type="ARBA" id="ARBA00004141"/>
    </source>
</evidence>
<feature type="transmembrane region" description="Helical" evidence="7">
    <location>
        <begin position="526"/>
        <end position="548"/>
    </location>
</feature>
<keyword evidence="5 7" id="KW-0472">Membrane</keyword>
<evidence type="ECO:0000256" key="2">
    <source>
        <dbReference type="ARBA" id="ARBA00010323"/>
    </source>
</evidence>
<dbReference type="PANTHER" id="PTHR13285:SF18">
    <property type="entry name" value="PROTEIN-CYSTEINE N-PALMITOYLTRANSFERASE RASP"/>
    <property type="match status" value="1"/>
</dbReference>
<protein>
    <submittedName>
        <fullName evidence="8">Glycerol transporter</fullName>
    </submittedName>
</protein>
<feature type="transmembrane region" description="Helical" evidence="7">
    <location>
        <begin position="470"/>
        <end position="486"/>
    </location>
</feature>
<feature type="transmembrane region" description="Helical" evidence="7">
    <location>
        <begin position="568"/>
        <end position="589"/>
    </location>
</feature>
<dbReference type="GO" id="GO:0005783">
    <property type="term" value="C:endoplasmic reticulum"/>
    <property type="evidence" value="ECO:0007669"/>
    <property type="project" value="TreeGrafter"/>
</dbReference>
<name>A0AAF0F5H6_9BASI</name>
<feature type="transmembrane region" description="Helical" evidence="7">
    <location>
        <begin position="221"/>
        <end position="237"/>
    </location>
</feature>
<dbReference type="Proteomes" id="UP001217754">
    <property type="component" value="Chromosome 8"/>
</dbReference>
<keyword evidence="9" id="KW-1185">Reference proteome</keyword>
<evidence type="ECO:0000313" key="9">
    <source>
        <dbReference type="Proteomes" id="UP001217754"/>
    </source>
</evidence>
<dbReference type="AlphaFoldDB" id="A0AAF0F5H6"/>
<keyword evidence="4 7" id="KW-1133">Transmembrane helix</keyword>
<evidence type="ECO:0000256" key="4">
    <source>
        <dbReference type="ARBA" id="ARBA00022989"/>
    </source>
</evidence>
<dbReference type="GeneID" id="85227571"/>
<keyword evidence="3 7" id="KW-0812">Transmembrane</keyword>
<feature type="region of interest" description="Disordered" evidence="6">
    <location>
        <begin position="1"/>
        <end position="20"/>
    </location>
</feature>
<feature type="transmembrane region" description="Helical" evidence="7">
    <location>
        <begin position="175"/>
        <end position="201"/>
    </location>
</feature>
<proteinExistence type="inferred from homology"/>
<feature type="transmembrane region" description="Helical" evidence="7">
    <location>
        <begin position="432"/>
        <end position="449"/>
    </location>
</feature>
<dbReference type="Pfam" id="PF03062">
    <property type="entry name" value="MBOAT"/>
    <property type="match status" value="1"/>
</dbReference>
<feature type="transmembrane region" description="Helical" evidence="7">
    <location>
        <begin position="398"/>
        <end position="417"/>
    </location>
</feature>
<dbReference type="PANTHER" id="PTHR13285">
    <property type="entry name" value="ACYLTRANSFERASE"/>
    <property type="match status" value="1"/>
</dbReference>
<feature type="transmembrane region" description="Helical" evidence="7">
    <location>
        <begin position="319"/>
        <end position="335"/>
    </location>
</feature>
<reference evidence="8" key="1">
    <citation type="submission" date="2023-03" db="EMBL/GenBank/DDBJ databases">
        <title>Mating type loci evolution in Malassezia.</title>
        <authorList>
            <person name="Coelho M.A."/>
        </authorList>
    </citation>
    <scope>NUCLEOTIDE SEQUENCE</scope>
    <source>
        <strain evidence="8">CBS 9431</strain>
    </source>
</reference>
<evidence type="ECO:0000256" key="7">
    <source>
        <dbReference type="SAM" id="Phobius"/>
    </source>
</evidence>
<comment type="similarity">
    <text evidence="2">Belongs to the membrane-bound acyltransferase family.</text>
</comment>
<dbReference type="EMBL" id="CP119965">
    <property type="protein sequence ID" value="WFD40929.1"/>
    <property type="molecule type" value="Genomic_DNA"/>
</dbReference>
<comment type="subcellular location">
    <subcellularLocation>
        <location evidence="1">Membrane</location>
        <topology evidence="1">Multi-pass membrane protein</topology>
    </subcellularLocation>
</comment>
<evidence type="ECO:0000313" key="8">
    <source>
        <dbReference type="EMBL" id="WFD40929.1"/>
    </source>
</evidence>
<dbReference type="RefSeq" id="XP_060123826.1">
    <property type="nucleotide sequence ID" value="XM_060267843.1"/>
</dbReference>
<evidence type="ECO:0000256" key="3">
    <source>
        <dbReference type="ARBA" id="ARBA00022692"/>
    </source>
</evidence>
<gene>
    <name evidence="8" type="primary">GUP1</name>
    <name evidence="8" type="ORF">MJAP1_003920</name>
</gene>
<accession>A0AAF0F5H6</accession>
<feature type="transmembrane region" description="Helical" evidence="7">
    <location>
        <begin position="492"/>
        <end position="514"/>
    </location>
</feature>
<evidence type="ECO:0000256" key="6">
    <source>
        <dbReference type="SAM" id="MobiDB-lite"/>
    </source>
</evidence>
<evidence type="ECO:0000256" key="5">
    <source>
        <dbReference type="ARBA" id="ARBA00023136"/>
    </source>
</evidence>
<dbReference type="InterPro" id="IPR051085">
    <property type="entry name" value="MB_O-acyltransferase"/>
</dbReference>
<dbReference type="GO" id="GO:0008374">
    <property type="term" value="F:O-acyltransferase activity"/>
    <property type="evidence" value="ECO:0007669"/>
    <property type="project" value="TreeGrafter"/>
</dbReference>
<feature type="transmembrane region" description="Helical" evidence="7">
    <location>
        <begin position="77"/>
        <end position="96"/>
    </location>
</feature>
<dbReference type="GO" id="GO:0016020">
    <property type="term" value="C:membrane"/>
    <property type="evidence" value="ECO:0007669"/>
    <property type="project" value="UniProtKB-SubCell"/>
</dbReference>
<organism evidence="8 9">
    <name type="scientific">Malassezia japonica</name>
    <dbReference type="NCBI Taxonomy" id="223818"/>
    <lineage>
        <taxon>Eukaryota</taxon>
        <taxon>Fungi</taxon>
        <taxon>Dikarya</taxon>
        <taxon>Basidiomycota</taxon>
        <taxon>Ustilaginomycotina</taxon>
        <taxon>Malasseziomycetes</taxon>
        <taxon>Malasseziales</taxon>
        <taxon>Malasseziaceae</taxon>
        <taxon>Malassezia</taxon>
    </lineage>
</organism>
<dbReference type="GO" id="GO:0006506">
    <property type="term" value="P:GPI anchor biosynthetic process"/>
    <property type="evidence" value="ECO:0007669"/>
    <property type="project" value="TreeGrafter"/>
</dbReference>
<feature type="transmembrane region" description="Helical" evidence="7">
    <location>
        <begin position="355"/>
        <end position="377"/>
    </location>
</feature>
<feature type="transmembrane region" description="Helical" evidence="7">
    <location>
        <begin position="137"/>
        <end position="163"/>
    </location>
</feature>
<sequence length="604" mass="69007">MIPMHRQGDPSARAPPDSDVHARLMPLDIDTGPVLEKSLWARRGITLLTVDPYLTQGPEAPKRGVDAPPPRWRSKEFLVYFVALALIPPYMIYVPIRLSDAQKNPNYGEYARMLEPGWMNGRLRDDSDYQYRLFRDYLPMIFALILAYTLCSHAVSGVANIVQCNATQQRIVRKWFLGIASGVVIAALHGTNSLKLVAIALGNYALVHIGTKHLPRQATSALVWLYNCGVLFLVFYLEGVPYERISPALAPLDNYRGLLERWYISYNFSMLRHISYALDYLWALGCENEPTTELAPGVPDARTRVRQHRPLAEYNLKEYLLYLFYPPLFIAGPILTFNDFAAQLARPLPVRAVRVFFYAVRCALLLLAMEFMLHYMYVNAIKNAHAWANNTAMELSMIGFWNLMFVWLKLLLPWRIFRLWALLDGVDPPENMIRAMFNNYSVMGFWRSWHRSYNQWVVRYIYIPVGGSRNVLPSALLVFTFVALWHDLSFTLLAWAWLVTFFIAPEVFATYLLPRSTYGERPWYRHACALGGALNVLMMITANLVGFVVGLDGVTYLWSELVGSSAGIVFLIQAVATLFIGVQLMYVALLTQVRVPRRRAASEH</sequence>